<gene>
    <name evidence="1" type="ORF">O1611_g8040</name>
</gene>
<name>A0ACC2JDX4_9PEZI</name>
<evidence type="ECO:0000313" key="2">
    <source>
        <dbReference type="Proteomes" id="UP001153332"/>
    </source>
</evidence>
<comment type="caution">
    <text evidence="1">The sequence shown here is derived from an EMBL/GenBank/DDBJ whole genome shotgun (WGS) entry which is preliminary data.</text>
</comment>
<sequence>MTLHGNEWIVEVANATTPSRKPIKLGCLLTPPLLLFHPFECFALRRTIADAIYRADLSPPESVLLRREIASSIYLTWILVTGDLRLDVPNDGQGGA</sequence>
<dbReference type="EMBL" id="JAPUUL010002277">
    <property type="protein sequence ID" value="KAJ8125597.1"/>
    <property type="molecule type" value="Genomic_DNA"/>
</dbReference>
<reference evidence="1" key="1">
    <citation type="submission" date="2022-12" db="EMBL/GenBank/DDBJ databases">
        <title>Genome Sequence of Lasiodiplodia mahajangana.</title>
        <authorList>
            <person name="Buettner E."/>
        </authorList>
    </citation>
    <scope>NUCLEOTIDE SEQUENCE</scope>
    <source>
        <strain evidence="1">VT137</strain>
    </source>
</reference>
<protein>
    <submittedName>
        <fullName evidence="1">Uncharacterized protein</fullName>
    </submittedName>
</protein>
<keyword evidence="2" id="KW-1185">Reference proteome</keyword>
<organism evidence="1 2">
    <name type="scientific">Lasiodiplodia mahajangana</name>
    <dbReference type="NCBI Taxonomy" id="1108764"/>
    <lineage>
        <taxon>Eukaryota</taxon>
        <taxon>Fungi</taxon>
        <taxon>Dikarya</taxon>
        <taxon>Ascomycota</taxon>
        <taxon>Pezizomycotina</taxon>
        <taxon>Dothideomycetes</taxon>
        <taxon>Dothideomycetes incertae sedis</taxon>
        <taxon>Botryosphaeriales</taxon>
        <taxon>Botryosphaeriaceae</taxon>
        <taxon>Lasiodiplodia</taxon>
    </lineage>
</organism>
<proteinExistence type="predicted"/>
<accession>A0ACC2JDX4</accession>
<dbReference type="Proteomes" id="UP001153332">
    <property type="component" value="Unassembled WGS sequence"/>
</dbReference>
<evidence type="ECO:0000313" key="1">
    <source>
        <dbReference type="EMBL" id="KAJ8125597.1"/>
    </source>
</evidence>